<dbReference type="SUPFAM" id="SSF52058">
    <property type="entry name" value="L domain-like"/>
    <property type="match status" value="1"/>
</dbReference>
<evidence type="ECO:0008006" key="5">
    <source>
        <dbReference type="Google" id="ProtNLM"/>
    </source>
</evidence>
<dbReference type="EMBL" id="BQXS01000023">
    <property type="protein sequence ID" value="GKT27515.1"/>
    <property type="molecule type" value="Genomic_DNA"/>
</dbReference>
<evidence type="ECO:0000313" key="4">
    <source>
        <dbReference type="Proteomes" id="UP001057375"/>
    </source>
</evidence>
<reference evidence="3" key="1">
    <citation type="submission" date="2022-03" db="EMBL/GenBank/DDBJ databases">
        <title>Draft genome sequence of Aduncisulcus paluster, a free-living microaerophilic Fornicata.</title>
        <authorList>
            <person name="Yuyama I."/>
            <person name="Kume K."/>
            <person name="Tamura T."/>
            <person name="Inagaki Y."/>
            <person name="Hashimoto T."/>
        </authorList>
    </citation>
    <scope>NUCLEOTIDE SEQUENCE</scope>
    <source>
        <strain evidence="3">NY0171</strain>
    </source>
</reference>
<dbReference type="PANTHER" id="PTHR45617">
    <property type="entry name" value="LEUCINE RICH REPEAT FAMILY PROTEIN"/>
    <property type="match status" value="1"/>
</dbReference>
<feature type="non-terminal residue" evidence="3">
    <location>
        <position position="1"/>
    </location>
</feature>
<gene>
    <name evidence="3" type="ORF">ADUPG1_000069</name>
</gene>
<dbReference type="PROSITE" id="PS51450">
    <property type="entry name" value="LRR"/>
    <property type="match status" value="4"/>
</dbReference>
<evidence type="ECO:0000313" key="3">
    <source>
        <dbReference type="EMBL" id="GKT27515.1"/>
    </source>
</evidence>
<sequence length="1200" mass="129600">SLTSLTLDGYDLRGDINSNAEYDKLVVQILAKAVTSGTIDSGLRILSASGCGLSAISDVLDLTPIASGDSTTDQFKLTSLDLSNNSISDVSVLITSSIFPNNFLTTLDISDNNICDIEGIVSQLQTEFPTLSSITYSDQTCNCSASVSSANHQVCREVYPNRWAVECWNGYYLDKASGECVAACDSGYEYDTTTETCVSSSSSIDDAIRIQVCERHSNMMAVLEVGATSITCGCRATWYGDDCDQLYQVYIPDSQYRMRICQLTSHGFTMCDVSEFEMAQISILDAKNFSLRSIEGSEKLINIAEIDVSYNFITLTLPTIDLSQILILYYYTHIHDAGVYTMDILDISESSYKMTRLTHAYILANPHIYDISVFYRNIAIEVIQIADTTSGLPYPNYISMCRSEDDSLYWSYLSSIFPLHHNNTPEYYFYPNECPLNDVNLQYYCDDSQEDSDCPSVIRNEVYNNIDNEKQCSFIAKEGTSGACFTVHDDYIRAYLSDANNNCLTSTDIEDNDVISVATLRSALTCSSLSLTDVVAYNNDISSVNDITTLQGLEYAQGIGDSSTSPIGLTSLNVDGYDLSQNSVSSEYDQLVIKILAKAVSASPIESGLTTLSASNCGLYEFSEILDLTPIVADTDLASDKTVPFKLATLNVSNNNISDVSVLFTSSLFPSDALVSLDISGNNICDVEGMVSVLQTKFTFSSITYSDQTCHCSASVSSSSYQVCREVYPNRWAVECWNGYYLDKASGECVAACDSGYEYDTENETCITTSGVDDAIRIQVCERHSNMKPVLEVGASYITCGCRSGFHGDSCEYVYIPDSNLRSAVCLSVSNPTAHDSSCDDLTPADMATVTSVHASIVDSLEGLQHAVNLTSLSISGTSSSSVSIGNTDLGYLPLSLVELSLEAVYLAADSDFSIFTNLTTLSLKNNSSYDLTNSALFPSSSSSSSSTFTSLDVSYTALSSFSSIPTSITTLTANNCSSLTSFSTISNLTKLVSLDVSYASNVLDFSSLLSSPPTSISILYADGCNVSPDTDFTSFTNLTTLSLKNNSSYDLTNSALFPSSSSSSSSTFTSLDVSYTALSSFSSIPTSITTLTANNCSSLTSFSTISNLTKLVSLDVSYASNVLDFSSLLSSPPTSISILYADGCNVSPDTDFTSFTNLTTLSLNDNPLYDITESGLFPSPSSLTSFSANNTSISLLFHL</sequence>
<name>A0ABQ5K8L6_9EUKA</name>
<keyword evidence="4" id="KW-1185">Reference proteome</keyword>
<dbReference type="InterPro" id="IPR001611">
    <property type="entry name" value="Leu-rich_rpt"/>
</dbReference>
<dbReference type="SUPFAM" id="SSF52047">
    <property type="entry name" value="RNI-like"/>
    <property type="match status" value="1"/>
</dbReference>
<dbReference type="Gene3D" id="3.80.10.10">
    <property type="entry name" value="Ribonuclease Inhibitor"/>
    <property type="match status" value="4"/>
</dbReference>
<keyword evidence="1" id="KW-0433">Leucine-rich repeat</keyword>
<evidence type="ECO:0000256" key="2">
    <source>
        <dbReference type="ARBA" id="ARBA00022737"/>
    </source>
</evidence>
<dbReference type="InterPro" id="IPR032675">
    <property type="entry name" value="LRR_dom_sf"/>
</dbReference>
<accession>A0ABQ5K8L6</accession>
<dbReference type="Proteomes" id="UP001057375">
    <property type="component" value="Unassembled WGS sequence"/>
</dbReference>
<protein>
    <recommendedName>
        <fullName evidence="5">EGF-like domain-containing protein</fullName>
    </recommendedName>
</protein>
<keyword evidence="2" id="KW-0677">Repeat</keyword>
<organism evidence="3 4">
    <name type="scientific">Aduncisulcus paluster</name>
    <dbReference type="NCBI Taxonomy" id="2918883"/>
    <lineage>
        <taxon>Eukaryota</taxon>
        <taxon>Metamonada</taxon>
        <taxon>Carpediemonas-like organisms</taxon>
        <taxon>Aduncisulcus</taxon>
    </lineage>
</organism>
<proteinExistence type="predicted"/>
<comment type="caution">
    <text evidence="3">The sequence shown here is derived from an EMBL/GenBank/DDBJ whole genome shotgun (WGS) entry which is preliminary data.</text>
</comment>
<evidence type="ECO:0000256" key="1">
    <source>
        <dbReference type="ARBA" id="ARBA00022614"/>
    </source>
</evidence>
<feature type="non-terminal residue" evidence="3">
    <location>
        <position position="1200"/>
    </location>
</feature>